<evidence type="ECO:0000313" key="6">
    <source>
        <dbReference type="EMBL" id="NGZ84502.1"/>
    </source>
</evidence>
<proteinExistence type="predicted"/>
<dbReference type="Gene3D" id="3.40.50.1820">
    <property type="entry name" value="alpha/beta hydrolase"/>
    <property type="match status" value="1"/>
</dbReference>
<keyword evidence="7" id="KW-1185">Reference proteome</keyword>
<protein>
    <submittedName>
        <fullName evidence="6">Alpha/beta fold hydrolase</fullName>
    </submittedName>
</protein>
<feature type="domain" description="Poly-beta-hydroxybutyrate polymerase N-terminal" evidence="4">
    <location>
        <begin position="84"/>
        <end position="256"/>
    </location>
</feature>
<dbReference type="Proteomes" id="UP000666369">
    <property type="component" value="Unassembled WGS sequence"/>
</dbReference>
<dbReference type="InterPro" id="IPR051321">
    <property type="entry name" value="PHA/PHB_synthase"/>
</dbReference>
<dbReference type="Pfam" id="PF12551">
    <property type="entry name" value="PHBC_N"/>
    <property type="match status" value="1"/>
</dbReference>
<accession>A0ABX0FJ03</accession>
<organism evidence="6 7">
    <name type="scientific">Duganella aceris</name>
    <dbReference type="NCBI Taxonomy" id="2703883"/>
    <lineage>
        <taxon>Bacteria</taxon>
        <taxon>Pseudomonadati</taxon>
        <taxon>Pseudomonadota</taxon>
        <taxon>Betaproteobacteria</taxon>
        <taxon>Burkholderiales</taxon>
        <taxon>Oxalobacteraceae</taxon>
        <taxon>Telluria group</taxon>
        <taxon>Duganella</taxon>
    </lineage>
</organism>
<evidence type="ECO:0000259" key="5">
    <source>
        <dbReference type="Pfam" id="PF12551"/>
    </source>
</evidence>
<reference evidence="6 7" key="1">
    <citation type="submission" date="2020-01" db="EMBL/GenBank/DDBJ databases">
        <authorList>
            <person name="Lee S.D."/>
        </authorList>
    </citation>
    <scope>NUCLEOTIDE SEQUENCE [LARGE SCALE GENOMIC DNA]</scope>
    <source>
        <strain evidence="6 7">SAP-35</strain>
    </source>
</reference>
<dbReference type="InterPro" id="IPR010941">
    <property type="entry name" value="PhaC_N"/>
</dbReference>
<dbReference type="RefSeq" id="WP_166102707.1">
    <property type="nucleotide sequence ID" value="NZ_JAADJT010000004.1"/>
</dbReference>
<evidence type="ECO:0000313" key="7">
    <source>
        <dbReference type="Proteomes" id="UP000666369"/>
    </source>
</evidence>
<gene>
    <name evidence="6" type="ORF">GW587_09555</name>
</gene>
<dbReference type="EMBL" id="JAADJT010000004">
    <property type="protein sequence ID" value="NGZ84502.1"/>
    <property type="molecule type" value="Genomic_DNA"/>
</dbReference>
<dbReference type="PANTHER" id="PTHR36837">
    <property type="entry name" value="POLY(3-HYDROXYALKANOATE) POLYMERASE SUBUNIT PHAC"/>
    <property type="match status" value="1"/>
</dbReference>
<feature type="domain" description="Poly-beta-hydroxybutyrate polymerase N-terminal" evidence="5">
    <location>
        <begin position="22"/>
        <end position="61"/>
    </location>
</feature>
<sequence length="577" mass="63961">MLRVISNRAPTPDVAPHMERRNPLDLFLQSQIARAAGGISPIAMQLAFQDWWRHLAVSPGKLGELAGWWAGSAANPARDDAATDARFADAAWRAWPFSQYAQGFKQLEQFWRLATSELPGVAPHHAEVVAFTARQLLDMYAPSNFLWTNPEVQRAAFASGGRSLVDGARNWGQDLCRRLAPPGAAVSQPVDQRFEPGRQVALTPGMVVYRNELIELIRYAPQTDTVYREPVLIVPSWIMKYYILDLSPHNSLVRYLVGQGHTVLMISWRNPDARDRDLGMEDYLQRGLFAALDQTAALCGGAPVHGVGYCLGGTLLSIAAAAIGAGEQPAHGKLASLTLLAAQTDFSEPGELGLFIDDSELAFLDALMWDQGYLDGDQMAASFQLLHARDLVWSRMMREYLLGERSAPNDLMAWNADSTRLPFRMHSEYLHRLFLHNDLAEGRYLVAGKPVALSAIHAPLFVLATERDHVSPWRSVYKIHLLCGGTIDFVLASGGHNAGIVSEPGHANRSYRRHAANVAPLGYTSPDEWLNQAERCEGSWWPYWRQWLVRRSDRQRGAPPPMGPALGPAPGRFVVQP</sequence>
<dbReference type="InterPro" id="IPR029058">
    <property type="entry name" value="AB_hydrolase_fold"/>
</dbReference>
<keyword evidence="2" id="KW-0012">Acyltransferase</keyword>
<keyword evidence="1" id="KW-0808">Transferase</keyword>
<dbReference type="InterPro" id="IPR022211">
    <property type="entry name" value="PHBC_N"/>
</dbReference>
<dbReference type="PANTHER" id="PTHR36837:SF5">
    <property type="entry name" value="POLY-3-HYDROXYBUTYRATE SYNTHASE"/>
    <property type="match status" value="1"/>
</dbReference>
<name>A0ABX0FJ03_9BURK</name>
<dbReference type="GO" id="GO:0016787">
    <property type="term" value="F:hydrolase activity"/>
    <property type="evidence" value="ECO:0007669"/>
    <property type="project" value="UniProtKB-KW"/>
</dbReference>
<feature type="region of interest" description="Disordered" evidence="3">
    <location>
        <begin position="554"/>
        <end position="577"/>
    </location>
</feature>
<evidence type="ECO:0000259" key="4">
    <source>
        <dbReference type="Pfam" id="PF07167"/>
    </source>
</evidence>
<evidence type="ECO:0000256" key="1">
    <source>
        <dbReference type="ARBA" id="ARBA00022679"/>
    </source>
</evidence>
<evidence type="ECO:0000256" key="2">
    <source>
        <dbReference type="ARBA" id="ARBA00023315"/>
    </source>
</evidence>
<evidence type="ECO:0000256" key="3">
    <source>
        <dbReference type="SAM" id="MobiDB-lite"/>
    </source>
</evidence>
<keyword evidence="6" id="KW-0378">Hydrolase</keyword>
<reference evidence="7" key="2">
    <citation type="submission" date="2023-07" db="EMBL/GenBank/DDBJ databases">
        <title>Duganella aceri sp. nov., isolated from tree sap.</title>
        <authorList>
            <person name="Kim I.S."/>
        </authorList>
    </citation>
    <scope>NUCLEOTIDE SEQUENCE [LARGE SCALE GENOMIC DNA]</scope>
    <source>
        <strain evidence="7">SAP-35</strain>
    </source>
</reference>
<dbReference type="Pfam" id="PF07167">
    <property type="entry name" value="PhaC_N"/>
    <property type="match status" value="1"/>
</dbReference>
<comment type="caution">
    <text evidence="6">The sequence shown here is derived from an EMBL/GenBank/DDBJ whole genome shotgun (WGS) entry which is preliminary data.</text>
</comment>
<dbReference type="SUPFAM" id="SSF53474">
    <property type="entry name" value="alpha/beta-Hydrolases"/>
    <property type="match status" value="1"/>
</dbReference>